<evidence type="ECO:0000313" key="3">
    <source>
        <dbReference type="Proteomes" id="UP001501777"/>
    </source>
</evidence>
<comment type="caution">
    <text evidence="2">The sequence shown here is derived from an EMBL/GenBank/DDBJ whole genome shotgun (WGS) entry which is preliminary data.</text>
</comment>
<organism evidence="2 3">
    <name type="scientific">Streptomyces longisporus</name>
    <dbReference type="NCBI Taxonomy" id="1948"/>
    <lineage>
        <taxon>Bacteria</taxon>
        <taxon>Bacillati</taxon>
        <taxon>Actinomycetota</taxon>
        <taxon>Actinomycetes</taxon>
        <taxon>Kitasatosporales</taxon>
        <taxon>Streptomycetaceae</taxon>
        <taxon>Streptomyces</taxon>
    </lineage>
</organism>
<keyword evidence="1" id="KW-0812">Transmembrane</keyword>
<sequence>MPGRVTDGAPRSIPYYDAQGDAGLTRGWVMLAAGLVAAALFGFGVLRWYDRKGLHRIPAESKPEKTSVPA</sequence>
<keyword evidence="1" id="KW-1133">Transmembrane helix</keyword>
<evidence type="ECO:0000313" key="2">
    <source>
        <dbReference type="EMBL" id="GAA2500724.1"/>
    </source>
</evidence>
<protein>
    <submittedName>
        <fullName evidence="2">Uncharacterized protein</fullName>
    </submittedName>
</protein>
<dbReference type="Proteomes" id="UP001501777">
    <property type="component" value="Unassembled WGS sequence"/>
</dbReference>
<reference evidence="2 3" key="1">
    <citation type="journal article" date="2019" name="Int. J. Syst. Evol. Microbiol.">
        <title>The Global Catalogue of Microorganisms (GCM) 10K type strain sequencing project: providing services to taxonomists for standard genome sequencing and annotation.</title>
        <authorList>
            <consortium name="The Broad Institute Genomics Platform"/>
            <consortium name="The Broad Institute Genome Sequencing Center for Infectious Disease"/>
            <person name="Wu L."/>
            <person name="Ma J."/>
        </authorList>
    </citation>
    <scope>NUCLEOTIDE SEQUENCE [LARGE SCALE GENOMIC DNA]</scope>
    <source>
        <strain evidence="2 3">JCM 4395</strain>
    </source>
</reference>
<feature type="transmembrane region" description="Helical" evidence="1">
    <location>
        <begin position="28"/>
        <end position="49"/>
    </location>
</feature>
<name>A0ABN3MFK9_STRLO</name>
<accession>A0ABN3MFK9</accession>
<proteinExistence type="predicted"/>
<dbReference type="EMBL" id="BAAASG010000011">
    <property type="protein sequence ID" value="GAA2500724.1"/>
    <property type="molecule type" value="Genomic_DNA"/>
</dbReference>
<gene>
    <name evidence="2" type="ORF">GCM10010276_48690</name>
</gene>
<keyword evidence="1" id="KW-0472">Membrane</keyword>
<evidence type="ECO:0000256" key="1">
    <source>
        <dbReference type="SAM" id="Phobius"/>
    </source>
</evidence>
<keyword evidence="3" id="KW-1185">Reference proteome</keyword>